<gene>
    <name evidence="2" type="ORF">BDW59DRAFT_179914</name>
</gene>
<protein>
    <submittedName>
        <fullName evidence="2">Dienelactone hydrolase family protein</fullName>
    </submittedName>
</protein>
<dbReference type="GO" id="GO:0016787">
    <property type="term" value="F:hydrolase activity"/>
    <property type="evidence" value="ECO:0007669"/>
    <property type="project" value="UniProtKB-KW"/>
</dbReference>
<evidence type="ECO:0000259" key="1">
    <source>
        <dbReference type="Pfam" id="PF01738"/>
    </source>
</evidence>
<sequence length="247" mass="26652">MASQPPKNCCFTGSLHEGDPTGEIKQIDTFRAYIASPKGNEKPDKAVILLSDIFGIFPNNQLVADGFARHGYLVVLPDLFNGDQVKVGDYDAKKIDIGSWISRHTVDDVAPVVEAAMTYLRADLGVKSVAAAGYCFGAKYVVRYLKEGAIDSGYIAHPSLVTNDELGAIQRPLAISAAEHDTIFTTAKRHASEEILIGTGQGFQINLFSGVSHGFASRGDLSQPHVLFAKGQAFAQAVAWFEHTLQI</sequence>
<comment type="caution">
    <text evidence="2">The sequence shown here is derived from an EMBL/GenBank/DDBJ whole genome shotgun (WGS) entry which is preliminary data.</text>
</comment>
<accession>A0ABR4IES7</accession>
<dbReference type="EMBL" id="JBFXLS010000037">
    <property type="protein sequence ID" value="KAL2825358.1"/>
    <property type="molecule type" value="Genomic_DNA"/>
</dbReference>
<dbReference type="Pfam" id="PF01738">
    <property type="entry name" value="DLH"/>
    <property type="match status" value="1"/>
</dbReference>
<name>A0ABR4IES7_9EURO</name>
<keyword evidence="2" id="KW-0378">Hydrolase</keyword>
<reference evidence="2 3" key="1">
    <citation type="submission" date="2024-07" db="EMBL/GenBank/DDBJ databases">
        <title>Section-level genome sequencing and comparative genomics of Aspergillus sections Usti and Cavernicolus.</title>
        <authorList>
            <consortium name="Lawrence Berkeley National Laboratory"/>
            <person name="Nybo J.L."/>
            <person name="Vesth T.C."/>
            <person name="Theobald S."/>
            <person name="Frisvad J.C."/>
            <person name="Larsen T.O."/>
            <person name="Kjaerboelling I."/>
            <person name="Rothschild-Mancinelli K."/>
            <person name="Lyhne E.K."/>
            <person name="Kogle M.E."/>
            <person name="Barry K."/>
            <person name="Clum A."/>
            <person name="Na H."/>
            <person name="Ledsgaard L."/>
            <person name="Lin J."/>
            <person name="Lipzen A."/>
            <person name="Kuo A."/>
            <person name="Riley R."/>
            <person name="Mondo S."/>
            <person name="LaButti K."/>
            <person name="Haridas S."/>
            <person name="Pangalinan J."/>
            <person name="Salamov A.A."/>
            <person name="Simmons B.A."/>
            <person name="Magnuson J.K."/>
            <person name="Chen J."/>
            <person name="Drula E."/>
            <person name="Henrissat B."/>
            <person name="Wiebenga A."/>
            <person name="Lubbers R.J."/>
            <person name="Gomes A.C."/>
            <person name="Makela M.R."/>
            <person name="Stajich J."/>
            <person name="Grigoriev I.V."/>
            <person name="Mortensen U.H."/>
            <person name="De vries R.P."/>
            <person name="Baker S.E."/>
            <person name="Andersen M.R."/>
        </authorList>
    </citation>
    <scope>NUCLEOTIDE SEQUENCE [LARGE SCALE GENOMIC DNA]</scope>
    <source>
        <strain evidence="2 3">CBS 600.67</strain>
    </source>
</reference>
<dbReference type="SUPFAM" id="SSF53474">
    <property type="entry name" value="alpha/beta-Hydrolases"/>
    <property type="match status" value="1"/>
</dbReference>
<feature type="domain" description="Dienelactone hydrolase" evidence="1">
    <location>
        <begin position="30"/>
        <end position="244"/>
    </location>
</feature>
<evidence type="ECO:0000313" key="2">
    <source>
        <dbReference type="EMBL" id="KAL2825358.1"/>
    </source>
</evidence>
<dbReference type="Gene3D" id="3.40.50.1820">
    <property type="entry name" value="alpha/beta hydrolase"/>
    <property type="match status" value="1"/>
</dbReference>
<evidence type="ECO:0000313" key="3">
    <source>
        <dbReference type="Proteomes" id="UP001610335"/>
    </source>
</evidence>
<dbReference type="Proteomes" id="UP001610335">
    <property type="component" value="Unassembled WGS sequence"/>
</dbReference>
<dbReference type="PANTHER" id="PTHR17630">
    <property type="entry name" value="DIENELACTONE HYDROLASE"/>
    <property type="match status" value="1"/>
</dbReference>
<keyword evidence="3" id="KW-1185">Reference proteome</keyword>
<dbReference type="InterPro" id="IPR002925">
    <property type="entry name" value="Dienelactn_hydro"/>
</dbReference>
<dbReference type="InterPro" id="IPR029058">
    <property type="entry name" value="AB_hydrolase_fold"/>
</dbReference>
<dbReference type="PANTHER" id="PTHR17630:SF44">
    <property type="entry name" value="PROTEIN AIM2"/>
    <property type="match status" value="1"/>
</dbReference>
<proteinExistence type="predicted"/>
<organism evidence="2 3">
    <name type="scientific">Aspergillus cavernicola</name>
    <dbReference type="NCBI Taxonomy" id="176166"/>
    <lineage>
        <taxon>Eukaryota</taxon>
        <taxon>Fungi</taxon>
        <taxon>Dikarya</taxon>
        <taxon>Ascomycota</taxon>
        <taxon>Pezizomycotina</taxon>
        <taxon>Eurotiomycetes</taxon>
        <taxon>Eurotiomycetidae</taxon>
        <taxon>Eurotiales</taxon>
        <taxon>Aspergillaceae</taxon>
        <taxon>Aspergillus</taxon>
        <taxon>Aspergillus subgen. Nidulantes</taxon>
    </lineage>
</organism>